<evidence type="ECO:0000313" key="2">
    <source>
        <dbReference type="EMBL" id="CBJ33974.1"/>
    </source>
</evidence>
<organism evidence="2 3">
    <name type="scientific">Ectocarpus siliculosus</name>
    <name type="common">Brown alga</name>
    <name type="synonym">Conferva siliculosa</name>
    <dbReference type="NCBI Taxonomy" id="2880"/>
    <lineage>
        <taxon>Eukaryota</taxon>
        <taxon>Sar</taxon>
        <taxon>Stramenopiles</taxon>
        <taxon>Ochrophyta</taxon>
        <taxon>PX clade</taxon>
        <taxon>Phaeophyceae</taxon>
        <taxon>Ectocarpales</taxon>
        <taxon>Ectocarpaceae</taxon>
        <taxon>Ectocarpus</taxon>
    </lineage>
</organism>
<sequence>MVVVDTRKDETVLSQKLAREIFSRVQKLRKKSSVQVGETVKGAVAGAAMAAYTALVTDAVRCIYRCRPRGCWSTPFRWGTIDSPSAGGTTARWNEADTDQKPDFTVFLTRPCLSVDRMRFFLFLRFLLALMCLRLMLDSSCFCVCAGGIPLLVLLSLLVLVLWRVCSAGTPPELCCLRFSFHLHANRVSRIHVQR</sequence>
<accession>D7G6N5</accession>
<gene>
    <name evidence="2" type="ORF">Esi_0789_0001</name>
</gene>
<dbReference type="InParanoid" id="D7G6N5"/>
<dbReference type="EMBL" id="FN649760">
    <property type="protein sequence ID" value="CBJ33974.1"/>
    <property type="molecule type" value="Genomic_DNA"/>
</dbReference>
<protein>
    <submittedName>
        <fullName evidence="2">Uncharacterized protein</fullName>
    </submittedName>
</protein>
<keyword evidence="1" id="KW-0472">Membrane</keyword>
<keyword evidence="1" id="KW-1133">Transmembrane helix</keyword>
<proteinExistence type="predicted"/>
<keyword evidence="1" id="KW-0812">Transmembrane</keyword>
<keyword evidence="3" id="KW-1185">Reference proteome</keyword>
<feature type="transmembrane region" description="Helical" evidence="1">
    <location>
        <begin position="144"/>
        <end position="163"/>
    </location>
</feature>
<reference evidence="2 3" key="1">
    <citation type="journal article" date="2010" name="Nature">
        <title>The Ectocarpus genome and the independent evolution of multicellularity in brown algae.</title>
        <authorList>
            <person name="Cock J.M."/>
            <person name="Sterck L."/>
            <person name="Rouze P."/>
            <person name="Scornet D."/>
            <person name="Allen A.E."/>
            <person name="Amoutzias G."/>
            <person name="Anthouard V."/>
            <person name="Artiguenave F."/>
            <person name="Aury J.M."/>
            <person name="Badger J.H."/>
            <person name="Beszteri B."/>
            <person name="Billiau K."/>
            <person name="Bonnet E."/>
            <person name="Bothwell J.H."/>
            <person name="Bowler C."/>
            <person name="Boyen C."/>
            <person name="Brownlee C."/>
            <person name="Carrano C.J."/>
            <person name="Charrier B."/>
            <person name="Cho G.Y."/>
            <person name="Coelho S.M."/>
            <person name="Collen J."/>
            <person name="Corre E."/>
            <person name="Da Silva C."/>
            <person name="Delage L."/>
            <person name="Delaroque N."/>
            <person name="Dittami S.M."/>
            <person name="Doulbeau S."/>
            <person name="Elias M."/>
            <person name="Farnham G."/>
            <person name="Gachon C.M."/>
            <person name="Gschloessl B."/>
            <person name="Heesch S."/>
            <person name="Jabbari K."/>
            <person name="Jubin C."/>
            <person name="Kawai H."/>
            <person name="Kimura K."/>
            <person name="Kloareg B."/>
            <person name="Kupper F.C."/>
            <person name="Lang D."/>
            <person name="Le Bail A."/>
            <person name="Leblanc C."/>
            <person name="Lerouge P."/>
            <person name="Lohr M."/>
            <person name="Lopez P.J."/>
            <person name="Martens C."/>
            <person name="Maumus F."/>
            <person name="Michel G."/>
            <person name="Miranda-Saavedra D."/>
            <person name="Morales J."/>
            <person name="Moreau H."/>
            <person name="Motomura T."/>
            <person name="Nagasato C."/>
            <person name="Napoli C.A."/>
            <person name="Nelson D.R."/>
            <person name="Nyvall-Collen P."/>
            <person name="Peters A.F."/>
            <person name="Pommier C."/>
            <person name="Potin P."/>
            <person name="Poulain J."/>
            <person name="Quesneville H."/>
            <person name="Read B."/>
            <person name="Rensing S.A."/>
            <person name="Ritter A."/>
            <person name="Rousvoal S."/>
            <person name="Samanta M."/>
            <person name="Samson G."/>
            <person name="Schroeder D.C."/>
            <person name="Segurens B."/>
            <person name="Strittmatter M."/>
            <person name="Tonon T."/>
            <person name="Tregear J.W."/>
            <person name="Valentin K."/>
            <person name="von Dassow P."/>
            <person name="Yamagishi T."/>
            <person name="Van de Peer Y."/>
            <person name="Wincker P."/>
        </authorList>
    </citation>
    <scope>NUCLEOTIDE SEQUENCE [LARGE SCALE GENOMIC DNA]</scope>
    <source>
        <strain evidence="3">Ec32 / CCAP1310/4</strain>
    </source>
</reference>
<feature type="transmembrane region" description="Helical" evidence="1">
    <location>
        <begin position="120"/>
        <end position="137"/>
    </location>
</feature>
<evidence type="ECO:0000256" key="1">
    <source>
        <dbReference type="SAM" id="Phobius"/>
    </source>
</evidence>
<dbReference type="AlphaFoldDB" id="D7G6N5"/>
<name>D7G6N5_ECTSI</name>
<evidence type="ECO:0000313" key="3">
    <source>
        <dbReference type="Proteomes" id="UP000002630"/>
    </source>
</evidence>
<dbReference type="Proteomes" id="UP000002630">
    <property type="component" value="Unassembled WGS sequence"/>
</dbReference>